<evidence type="ECO:0000259" key="2">
    <source>
        <dbReference type="SMART" id="SM00093"/>
    </source>
</evidence>
<protein>
    <submittedName>
        <fullName evidence="3">Serpin B</fullName>
    </submittedName>
</protein>
<dbReference type="GO" id="GO:0005615">
    <property type="term" value="C:extracellular space"/>
    <property type="evidence" value="ECO:0007669"/>
    <property type="project" value="InterPro"/>
</dbReference>
<keyword evidence="4" id="KW-1185">Reference proteome</keyword>
<comment type="caution">
    <text evidence="3">The sequence shown here is derived from an EMBL/GenBank/DDBJ whole genome shotgun (WGS) entry which is preliminary data.</text>
</comment>
<organism evidence="3 4">
    <name type="scientific">Nonomuraea soli</name>
    <dbReference type="NCBI Taxonomy" id="1032476"/>
    <lineage>
        <taxon>Bacteria</taxon>
        <taxon>Bacillati</taxon>
        <taxon>Actinomycetota</taxon>
        <taxon>Actinomycetes</taxon>
        <taxon>Streptosporangiales</taxon>
        <taxon>Streptosporangiaceae</taxon>
        <taxon>Nonomuraea</taxon>
    </lineage>
</organism>
<dbReference type="InterPro" id="IPR000215">
    <property type="entry name" value="Serpin_fam"/>
</dbReference>
<feature type="domain" description="Serpin" evidence="2">
    <location>
        <begin position="51"/>
        <end position="404"/>
    </location>
</feature>
<reference evidence="3 4" key="1">
    <citation type="submission" date="2020-07" db="EMBL/GenBank/DDBJ databases">
        <title>Genomic Encyclopedia of Type Strains, Phase IV (KMG-IV): sequencing the most valuable type-strain genomes for metagenomic binning, comparative biology and taxonomic classification.</title>
        <authorList>
            <person name="Goeker M."/>
        </authorList>
    </citation>
    <scope>NUCLEOTIDE SEQUENCE [LARGE SCALE GENOMIC DNA]</scope>
    <source>
        <strain evidence="3 4">DSM 45533</strain>
    </source>
</reference>
<proteinExistence type="inferred from homology"/>
<dbReference type="InterPro" id="IPR036186">
    <property type="entry name" value="Serpin_sf"/>
</dbReference>
<evidence type="ECO:0000313" key="4">
    <source>
        <dbReference type="Proteomes" id="UP000530928"/>
    </source>
</evidence>
<dbReference type="PROSITE" id="PS51257">
    <property type="entry name" value="PROKAR_LIPOPROTEIN"/>
    <property type="match status" value="1"/>
</dbReference>
<dbReference type="Gene3D" id="3.30.497.10">
    <property type="entry name" value="Antithrombin, subunit I, domain 2"/>
    <property type="match status" value="1"/>
</dbReference>
<evidence type="ECO:0000313" key="3">
    <source>
        <dbReference type="EMBL" id="MBA2892712.1"/>
    </source>
</evidence>
<dbReference type="RefSeq" id="WP_181611448.1">
    <property type="nucleotide sequence ID" value="NZ_BAABAM010000003.1"/>
</dbReference>
<dbReference type="Pfam" id="PF00079">
    <property type="entry name" value="Serpin"/>
    <property type="match status" value="1"/>
</dbReference>
<dbReference type="GO" id="GO:0004867">
    <property type="term" value="F:serine-type endopeptidase inhibitor activity"/>
    <property type="evidence" value="ECO:0007669"/>
    <property type="project" value="InterPro"/>
</dbReference>
<dbReference type="SMART" id="SM00093">
    <property type="entry name" value="SERPIN"/>
    <property type="match status" value="1"/>
</dbReference>
<dbReference type="PANTHER" id="PTHR11461">
    <property type="entry name" value="SERINE PROTEASE INHIBITOR, SERPIN"/>
    <property type="match status" value="1"/>
</dbReference>
<dbReference type="InterPro" id="IPR023796">
    <property type="entry name" value="Serpin_dom"/>
</dbReference>
<sequence>MRRLLAGLLVFVAACGSTGDADVITAVGVERETVREAPVEETVRGLTAFACELYGRTARPAENHVISPLSIAYAYGMARAGAAPATGTELDALFGFPAEGPHTAFNLLTSQIVTTYGPPPPAREREENEQRREPPVVAIANGLFTQRGFTPKQPFLHTLAAQYGTGVREVDFRGDATKVIDAWADEQTAGRIKKVFDRLDPDTKAVITNAVYLRADWDQPFGKEPPEQAAFTRGDGTTVQTTLMRHKTPLRYAEGEGWQAVELRYAESELAMWVLVPPAGTAPAGLLSPQTLRQVGSSLKELPVDLAMPKWDFGTSIDLRERIPLKSNDFSGIADGLFLGAAIHRATITVDEQGTEAAAVTGMAFPASAGPQAEAVVRADHPFAFVIVHLPTRTPLFLGHVAAP</sequence>
<dbReference type="CDD" id="cd19590">
    <property type="entry name" value="serpin_thermopin-like"/>
    <property type="match status" value="1"/>
</dbReference>
<dbReference type="PANTHER" id="PTHR11461:SF211">
    <property type="entry name" value="GH10112P-RELATED"/>
    <property type="match status" value="1"/>
</dbReference>
<accession>A0A7W0CKM7</accession>
<dbReference type="SUPFAM" id="SSF56574">
    <property type="entry name" value="Serpins"/>
    <property type="match status" value="1"/>
</dbReference>
<dbReference type="AlphaFoldDB" id="A0A7W0CKM7"/>
<dbReference type="Gene3D" id="2.30.39.10">
    <property type="entry name" value="Alpha-1-antitrypsin, domain 1"/>
    <property type="match status" value="1"/>
</dbReference>
<name>A0A7W0CKM7_9ACTN</name>
<comment type="similarity">
    <text evidence="1">Belongs to the serpin family.</text>
</comment>
<dbReference type="Proteomes" id="UP000530928">
    <property type="component" value="Unassembled WGS sequence"/>
</dbReference>
<dbReference type="EMBL" id="JACDUR010000004">
    <property type="protein sequence ID" value="MBA2892712.1"/>
    <property type="molecule type" value="Genomic_DNA"/>
</dbReference>
<dbReference type="InterPro" id="IPR042185">
    <property type="entry name" value="Serpin_sf_2"/>
</dbReference>
<dbReference type="InterPro" id="IPR042178">
    <property type="entry name" value="Serpin_sf_1"/>
</dbReference>
<gene>
    <name evidence="3" type="ORF">HNR30_004066</name>
</gene>
<evidence type="ECO:0000256" key="1">
    <source>
        <dbReference type="RuleBase" id="RU000411"/>
    </source>
</evidence>